<evidence type="ECO:0000313" key="1">
    <source>
        <dbReference type="EMBL" id="GES97385.1"/>
    </source>
</evidence>
<gene>
    <name evidence="1" type="ORF">RCL2_002398100</name>
</gene>
<name>A0A8H3QYR6_9GLOM</name>
<comment type="caution">
    <text evidence="1">The sequence shown here is derived from an EMBL/GenBank/DDBJ whole genome shotgun (WGS) entry which is preliminary data.</text>
</comment>
<proteinExistence type="predicted"/>
<dbReference type="OrthoDB" id="2403385at2759"/>
<dbReference type="EMBL" id="BLAL01000259">
    <property type="protein sequence ID" value="GES97385.1"/>
    <property type="molecule type" value="Genomic_DNA"/>
</dbReference>
<reference evidence="1" key="1">
    <citation type="submission" date="2019-10" db="EMBL/GenBank/DDBJ databases">
        <title>Conservation and host-specific expression of non-tandemly repeated heterogenous ribosome RNA gene in arbuscular mycorrhizal fungi.</title>
        <authorList>
            <person name="Maeda T."/>
            <person name="Kobayashi Y."/>
            <person name="Nakagawa T."/>
            <person name="Ezawa T."/>
            <person name="Yamaguchi K."/>
            <person name="Bino T."/>
            <person name="Nishimoto Y."/>
            <person name="Shigenobu S."/>
            <person name="Kawaguchi M."/>
        </authorList>
    </citation>
    <scope>NUCLEOTIDE SEQUENCE</scope>
    <source>
        <strain evidence="1">HR1</strain>
    </source>
</reference>
<protein>
    <submittedName>
        <fullName evidence="1">Uncharacterized protein</fullName>
    </submittedName>
</protein>
<accession>A0A8H3QYR6</accession>
<organism evidence="1 2">
    <name type="scientific">Rhizophagus clarus</name>
    <dbReference type="NCBI Taxonomy" id="94130"/>
    <lineage>
        <taxon>Eukaryota</taxon>
        <taxon>Fungi</taxon>
        <taxon>Fungi incertae sedis</taxon>
        <taxon>Mucoromycota</taxon>
        <taxon>Glomeromycotina</taxon>
        <taxon>Glomeromycetes</taxon>
        <taxon>Glomerales</taxon>
        <taxon>Glomeraceae</taxon>
        <taxon>Rhizophagus</taxon>
    </lineage>
</organism>
<evidence type="ECO:0000313" key="2">
    <source>
        <dbReference type="Proteomes" id="UP000615446"/>
    </source>
</evidence>
<sequence length="160" mass="18800">MAKKVLAVAKCQHCCIQLVSCKGIQISNIRQKRGYNNEELLSIDFSESDDKYQKDDDESLIVKKFQEINGIAQYRIIFLSEENKCNPIKSSFTEQEWLKFEADCGVNECIENLLNKYDDTINKVMTRYSVNLNRIIGTFNECTFINNRYYYSFSKEWPLQ</sequence>
<dbReference type="Proteomes" id="UP000615446">
    <property type="component" value="Unassembled WGS sequence"/>
</dbReference>
<dbReference type="AlphaFoldDB" id="A0A8H3QYR6"/>